<organism evidence="2 3">
    <name type="scientific">Umbra pygmaea</name>
    <name type="common">Eastern mudminnow</name>
    <dbReference type="NCBI Taxonomy" id="75934"/>
    <lineage>
        <taxon>Eukaryota</taxon>
        <taxon>Metazoa</taxon>
        <taxon>Chordata</taxon>
        <taxon>Craniata</taxon>
        <taxon>Vertebrata</taxon>
        <taxon>Euteleostomi</taxon>
        <taxon>Actinopterygii</taxon>
        <taxon>Neopterygii</taxon>
        <taxon>Teleostei</taxon>
        <taxon>Protacanthopterygii</taxon>
        <taxon>Esociformes</taxon>
        <taxon>Umbridae</taxon>
        <taxon>Umbra</taxon>
    </lineage>
</organism>
<evidence type="ECO:0000256" key="1">
    <source>
        <dbReference type="SAM" id="MobiDB-lite"/>
    </source>
</evidence>
<sequence>MKRRGGQGQPHLWVPTVQWEVYINDRRMKSAMLLVLLLAAVALVAPQPINQEQSSDLTGPQAMESASDDSESASSEATSDSADDSDSEDDSDSDADDSDSEDDASDLDADDSEGDDSDSEGDDSDSDADDSADVAIVAADDDSENF</sequence>
<accession>A0ABD0WD44</accession>
<dbReference type="AlphaFoldDB" id="A0ABD0WD44"/>
<evidence type="ECO:0000313" key="3">
    <source>
        <dbReference type="Proteomes" id="UP001557470"/>
    </source>
</evidence>
<reference evidence="2 3" key="1">
    <citation type="submission" date="2024-06" db="EMBL/GenBank/DDBJ databases">
        <authorList>
            <person name="Pan Q."/>
            <person name="Wen M."/>
            <person name="Jouanno E."/>
            <person name="Zahm M."/>
            <person name="Klopp C."/>
            <person name="Cabau C."/>
            <person name="Louis A."/>
            <person name="Berthelot C."/>
            <person name="Parey E."/>
            <person name="Roest Crollius H."/>
            <person name="Montfort J."/>
            <person name="Robinson-Rechavi M."/>
            <person name="Bouchez O."/>
            <person name="Lampietro C."/>
            <person name="Lopez Roques C."/>
            <person name="Donnadieu C."/>
            <person name="Postlethwait J."/>
            <person name="Bobe J."/>
            <person name="Verreycken H."/>
            <person name="Guiguen Y."/>
        </authorList>
    </citation>
    <scope>NUCLEOTIDE SEQUENCE [LARGE SCALE GENOMIC DNA]</scope>
    <source>
        <strain evidence="2">Up_M1</strain>
        <tissue evidence="2">Testis</tissue>
    </source>
</reference>
<feature type="region of interest" description="Disordered" evidence="1">
    <location>
        <begin position="50"/>
        <end position="146"/>
    </location>
</feature>
<feature type="compositionally biased region" description="Acidic residues" evidence="1">
    <location>
        <begin position="81"/>
        <end position="132"/>
    </location>
</feature>
<name>A0ABD0WD44_UMBPY</name>
<dbReference type="Proteomes" id="UP001557470">
    <property type="component" value="Unassembled WGS sequence"/>
</dbReference>
<protein>
    <submittedName>
        <fullName evidence="2">Uncharacterized protein</fullName>
    </submittedName>
</protein>
<evidence type="ECO:0000313" key="2">
    <source>
        <dbReference type="EMBL" id="KAL0969584.1"/>
    </source>
</evidence>
<gene>
    <name evidence="2" type="ORF">UPYG_G00229420</name>
</gene>
<comment type="caution">
    <text evidence="2">The sequence shown here is derived from an EMBL/GenBank/DDBJ whole genome shotgun (WGS) entry which is preliminary data.</text>
</comment>
<keyword evidence="3" id="KW-1185">Reference proteome</keyword>
<dbReference type="EMBL" id="JAGEUA010000007">
    <property type="protein sequence ID" value="KAL0969584.1"/>
    <property type="molecule type" value="Genomic_DNA"/>
</dbReference>
<proteinExistence type="predicted"/>